<keyword evidence="7" id="KW-0723">Serine/threonine-protein kinase</keyword>
<keyword evidence="3" id="KW-0547">Nucleotide-binding</keyword>
<dbReference type="Gene3D" id="1.10.510.10">
    <property type="entry name" value="Transferase(Phosphotransferase) domain 1"/>
    <property type="match status" value="1"/>
</dbReference>
<keyword evidence="4 7" id="KW-0418">Kinase</keyword>
<dbReference type="EMBL" id="RRZA01000001">
    <property type="protein sequence ID" value="MBE0455880.1"/>
    <property type="molecule type" value="Genomic_DNA"/>
</dbReference>
<feature type="domain" description="Protein kinase" evidence="6">
    <location>
        <begin position="19"/>
        <end position="277"/>
    </location>
</feature>
<evidence type="ECO:0000256" key="3">
    <source>
        <dbReference type="ARBA" id="ARBA00022741"/>
    </source>
</evidence>
<keyword evidence="8" id="KW-1185">Reference proteome</keyword>
<dbReference type="PROSITE" id="PS00108">
    <property type="entry name" value="PROTEIN_KINASE_ST"/>
    <property type="match status" value="1"/>
</dbReference>
<dbReference type="SMART" id="SM00220">
    <property type="entry name" value="S_TKc"/>
    <property type="match status" value="1"/>
</dbReference>
<evidence type="ECO:0000256" key="2">
    <source>
        <dbReference type="ARBA" id="ARBA00022679"/>
    </source>
</evidence>
<protein>
    <recommendedName>
        <fullName evidence="1">non-specific serine/threonine protein kinase</fullName>
        <ecNumber evidence="1">2.7.11.1</ecNumber>
    </recommendedName>
</protein>
<dbReference type="InterPro" id="IPR050660">
    <property type="entry name" value="NEK_Ser/Thr_kinase"/>
</dbReference>
<evidence type="ECO:0000313" key="7">
    <source>
        <dbReference type="EMBL" id="MBE0455880.1"/>
    </source>
</evidence>
<dbReference type="Pfam" id="PF00069">
    <property type="entry name" value="Pkinase"/>
    <property type="match status" value="1"/>
</dbReference>
<dbReference type="InterPro" id="IPR008271">
    <property type="entry name" value="Ser/Thr_kinase_AS"/>
</dbReference>
<dbReference type="SUPFAM" id="SSF56112">
    <property type="entry name" value="Protein kinase-like (PK-like)"/>
    <property type="match status" value="1"/>
</dbReference>
<dbReference type="Proteomes" id="UP000707245">
    <property type="component" value="Unassembled WGS sequence"/>
</dbReference>
<dbReference type="GO" id="GO:0004674">
    <property type="term" value="F:protein serine/threonine kinase activity"/>
    <property type="evidence" value="ECO:0007669"/>
    <property type="project" value="UniProtKB-KW"/>
</dbReference>
<dbReference type="PANTHER" id="PTHR43671">
    <property type="entry name" value="SERINE/THREONINE-PROTEIN KINASE NEK"/>
    <property type="match status" value="1"/>
</dbReference>
<accession>A0ABR9FGM5</accession>
<evidence type="ECO:0000256" key="1">
    <source>
        <dbReference type="ARBA" id="ARBA00012513"/>
    </source>
</evidence>
<gene>
    <name evidence="7" type="ORF">EI167_00090</name>
</gene>
<evidence type="ECO:0000256" key="5">
    <source>
        <dbReference type="ARBA" id="ARBA00022840"/>
    </source>
</evidence>
<proteinExistence type="predicted"/>
<evidence type="ECO:0000256" key="4">
    <source>
        <dbReference type="ARBA" id="ARBA00022777"/>
    </source>
</evidence>
<reference evidence="7 8" key="1">
    <citation type="submission" date="2020-07" db="EMBL/GenBank/DDBJ databases">
        <title>Halophilic bacteria isolated from french cheeses.</title>
        <authorList>
            <person name="Kothe C.I."/>
            <person name="Farah-Kraiem B."/>
            <person name="Renault P."/>
            <person name="Dridi B."/>
        </authorList>
    </citation>
    <scope>NUCLEOTIDE SEQUENCE [LARGE SCALE GENOMIC DNA]</scope>
    <source>
        <strain evidence="7 8">FME14</strain>
    </source>
</reference>
<sequence>MSLEQEKTVLQFNKVTANYKLIKLLSQGGMGCVYLAEDIRLKRYVAIKFLKLTESTAQLSDPLVEAQLLARLNHPNIVQIHDVLLYDKQICIVMEYLKGKTLQQFQHQHITTLSEKLALLAQLCDGLVHAHSEGVMHCDLKPANILIDKQKLKITDFGIATLQSDPANQQTEIPSFGSASAMSPELLNKQPLDFRSDLFSFGMLAFQFISGRHPFGNGSSQAIAHNISNTKAMDAYEITPKLPNELCDLLNQLLQRKKERRPADAATTARKLKNVIIALTQQEILAQATLPIEQLAKPKKTAI</sequence>
<keyword evidence="5" id="KW-0067">ATP-binding</keyword>
<dbReference type="InterPro" id="IPR000719">
    <property type="entry name" value="Prot_kinase_dom"/>
</dbReference>
<name>A0ABR9FGM5_9GAMM</name>
<dbReference type="InterPro" id="IPR011009">
    <property type="entry name" value="Kinase-like_dom_sf"/>
</dbReference>
<keyword evidence="2" id="KW-0808">Transferase</keyword>
<evidence type="ECO:0000259" key="6">
    <source>
        <dbReference type="PROSITE" id="PS50011"/>
    </source>
</evidence>
<comment type="caution">
    <text evidence="7">The sequence shown here is derived from an EMBL/GenBank/DDBJ whole genome shotgun (WGS) entry which is preliminary data.</text>
</comment>
<dbReference type="EC" id="2.7.11.1" evidence="1"/>
<evidence type="ECO:0000313" key="8">
    <source>
        <dbReference type="Proteomes" id="UP000707245"/>
    </source>
</evidence>
<dbReference type="PANTHER" id="PTHR43671:SF13">
    <property type="entry name" value="SERINE_THREONINE-PROTEIN KINASE NEK2"/>
    <property type="match status" value="1"/>
</dbReference>
<organism evidence="7 8">
    <name type="scientific">Pseudoalteromonas prydzensis</name>
    <dbReference type="NCBI Taxonomy" id="182141"/>
    <lineage>
        <taxon>Bacteria</taxon>
        <taxon>Pseudomonadati</taxon>
        <taxon>Pseudomonadota</taxon>
        <taxon>Gammaproteobacteria</taxon>
        <taxon>Alteromonadales</taxon>
        <taxon>Pseudoalteromonadaceae</taxon>
        <taxon>Pseudoalteromonas</taxon>
    </lineage>
</organism>
<dbReference type="RefSeq" id="WP_192540136.1">
    <property type="nucleotide sequence ID" value="NZ_RRZA01000001.1"/>
</dbReference>
<dbReference type="PROSITE" id="PS50011">
    <property type="entry name" value="PROTEIN_KINASE_DOM"/>
    <property type="match status" value="1"/>
</dbReference>
<dbReference type="CDD" id="cd14014">
    <property type="entry name" value="STKc_PknB_like"/>
    <property type="match status" value="1"/>
</dbReference>